<feature type="chain" id="PRO_5043765646" description="Cellobiose dehydrogenase cytochrome domain-containing protein" evidence="1">
    <location>
        <begin position="18"/>
        <end position="185"/>
    </location>
</feature>
<gene>
    <name evidence="2" type="ORF">TWF694_005265</name>
</gene>
<evidence type="ECO:0000256" key="1">
    <source>
        <dbReference type="SAM" id="SignalP"/>
    </source>
</evidence>
<protein>
    <recommendedName>
        <fullName evidence="4">Cellobiose dehydrogenase cytochrome domain-containing protein</fullName>
    </recommendedName>
</protein>
<accession>A0AAV9WSK5</accession>
<keyword evidence="3" id="KW-1185">Reference proteome</keyword>
<name>A0AAV9WSK5_9PEZI</name>
<reference evidence="2 3" key="1">
    <citation type="submission" date="2019-10" db="EMBL/GenBank/DDBJ databases">
        <authorList>
            <person name="Palmer J.M."/>
        </authorList>
    </citation>
    <scope>NUCLEOTIDE SEQUENCE [LARGE SCALE GENOMIC DNA]</scope>
    <source>
        <strain evidence="2 3">TWF694</strain>
    </source>
</reference>
<evidence type="ECO:0008006" key="4">
    <source>
        <dbReference type="Google" id="ProtNLM"/>
    </source>
</evidence>
<feature type="signal peptide" evidence="1">
    <location>
        <begin position="1"/>
        <end position="17"/>
    </location>
</feature>
<evidence type="ECO:0000313" key="3">
    <source>
        <dbReference type="Proteomes" id="UP001365542"/>
    </source>
</evidence>
<organism evidence="2 3">
    <name type="scientific">Orbilia ellipsospora</name>
    <dbReference type="NCBI Taxonomy" id="2528407"/>
    <lineage>
        <taxon>Eukaryota</taxon>
        <taxon>Fungi</taxon>
        <taxon>Dikarya</taxon>
        <taxon>Ascomycota</taxon>
        <taxon>Pezizomycotina</taxon>
        <taxon>Orbiliomycetes</taxon>
        <taxon>Orbiliales</taxon>
        <taxon>Orbiliaceae</taxon>
        <taxon>Orbilia</taxon>
    </lineage>
</organism>
<dbReference type="Proteomes" id="UP001365542">
    <property type="component" value="Unassembled WGS sequence"/>
</dbReference>
<comment type="caution">
    <text evidence="2">The sequence shown here is derived from an EMBL/GenBank/DDBJ whole genome shotgun (WGS) entry which is preliminary data.</text>
</comment>
<sequence length="185" mass="19872">MMNVIFTVSALVSAAMAAVVPTPSFTLQAVAPGQQFDGMTLSLNGPLAGLNHTGDAVRFYASNGQSAFAWSLHGFPAGLVDTPAVLVGDSAFNLAFLTAPEQTAKQYGSKLMMDQWTFTVGRPSIKIAPTPGKYLGYNFEQKWYAFPGQTEGTWTVMWWDGSCCITQDGIPMKLKLVESDSRASS</sequence>
<proteinExistence type="predicted"/>
<dbReference type="EMBL" id="JAVHJO010000017">
    <property type="protein sequence ID" value="KAK6525119.1"/>
    <property type="molecule type" value="Genomic_DNA"/>
</dbReference>
<evidence type="ECO:0000313" key="2">
    <source>
        <dbReference type="EMBL" id="KAK6525119.1"/>
    </source>
</evidence>
<dbReference type="AlphaFoldDB" id="A0AAV9WSK5"/>
<keyword evidence="1" id="KW-0732">Signal</keyword>